<evidence type="ECO:0000313" key="7">
    <source>
        <dbReference type="Proteomes" id="UP001273209"/>
    </source>
</evidence>
<evidence type="ECO:0000256" key="4">
    <source>
        <dbReference type="SAM" id="Coils"/>
    </source>
</evidence>
<dbReference type="PROSITE" id="PS50893">
    <property type="entry name" value="ABC_TRANSPORTER_2"/>
    <property type="match status" value="2"/>
</dbReference>
<dbReference type="GeneID" id="87914380"/>
<dbReference type="FunFam" id="3.40.50.300:FF:000882">
    <property type="entry name" value="Translation initiation regulator (Gcn20)"/>
    <property type="match status" value="1"/>
</dbReference>
<dbReference type="Proteomes" id="UP001273209">
    <property type="component" value="Unassembled WGS sequence"/>
</dbReference>
<keyword evidence="7" id="KW-1185">Reference proteome</keyword>
<dbReference type="CDD" id="cd03221">
    <property type="entry name" value="ABCF_EF-3"/>
    <property type="match status" value="2"/>
</dbReference>
<feature type="coiled-coil region" evidence="4">
    <location>
        <begin position="132"/>
        <end position="159"/>
    </location>
</feature>
<dbReference type="EMBL" id="JAWRVG010000073">
    <property type="protein sequence ID" value="KAK4061151.1"/>
    <property type="molecule type" value="Genomic_DNA"/>
</dbReference>
<dbReference type="Gene3D" id="3.40.50.300">
    <property type="entry name" value="P-loop containing nucleotide triphosphate hydrolases"/>
    <property type="match status" value="2"/>
</dbReference>
<reference evidence="6" key="1">
    <citation type="submission" date="2023-11" db="EMBL/GenBank/DDBJ databases">
        <title>The genome sequences of three competitors of mushroom-forming fungi.</title>
        <authorList>
            <person name="Beijen E."/>
            <person name="Ohm R.A."/>
        </authorList>
    </citation>
    <scope>NUCLEOTIDE SEQUENCE</scope>
    <source>
        <strain evidence="6">CBS 100526</strain>
    </source>
</reference>
<dbReference type="RefSeq" id="XP_062750601.1">
    <property type="nucleotide sequence ID" value="XM_062894476.1"/>
</dbReference>
<feature type="domain" description="ABC transporter" evidence="5">
    <location>
        <begin position="198"/>
        <end position="470"/>
    </location>
</feature>
<accession>A0AAE1J072</accession>
<organism evidence="6 7">
    <name type="scientific">Trichoderma aggressivum f. europaeum</name>
    <dbReference type="NCBI Taxonomy" id="173218"/>
    <lineage>
        <taxon>Eukaryota</taxon>
        <taxon>Fungi</taxon>
        <taxon>Dikarya</taxon>
        <taxon>Ascomycota</taxon>
        <taxon>Pezizomycotina</taxon>
        <taxon>Sordariomycetes</taxon>
        <taxon>Hypocreomycetidae</taxon>
        <taxon>Hypocreales</taxon>
        <taxon>Hypocreaceae</taxon>
        <taxon>Trichoderma</taxon>
    </lineage>
</organism>
<dbReference type="InterPro" id="IPR003593">
    <property type="entry name" value="AAA+_ATPase"/>
</dbReference>
<dbReference type="PANTHER" id="PTHR19211:SF117">
    <property type="entry name" value="ATP-BINDING CASSETTE SUB-FAMILY F MEMBER 3"/>
    <property type="match status" value="1"/>
</dbReference>
<dbReference type="InterPro" id="IPR017871">
    <property type="entry name" value="ABC_transporter-like_CS"/>
</dbReference>
<evidence type="ECO:0000259" key="5">
    <source>
        <dbReference type="PROSITE" id="PS50893"/>
    </source>
</evidence>
<keyword evidence="3" id="KW-0067">ATP-binding</keyword>
<dbReference type="AlphaFoldDB" id="A0AAE1J072"/>
<dbReference type="InterPro" id="IPR032781">
    <property type="entry name" value="ABC_tran_Xtn"/>
</dbReference>
<dbReference type="InterPro" id="IPR027417">
    <property type="entry name" value="P-loop_NTPase"/>
</dbReference>
<keyword evidence="4" id="KW-0175">Coiled coil</keyword>
<name>A0AAE1J072_9HYPO</name>
<dbReference type="PROSITE" id="PS00211">
    <property type="entry name" value="ABC_TRANSPORTER_1"/>
    <property type="match status" value="2"/>
</dbReference>
<proteinExistence type="predicted"/>
<evidence type="ECO:0000256" key="2">
    <source>
        <dbReference type="ARBA" id="ARBA00022741"/>
    </source>
</evidence>
<evidence type="ECO:0000313" key="6">
    <source>
        <dbReference type="EMBL" id="KAK4061151.1"/>
    </source>
</evidence>
<dbReference type="InterPro" id="IPR003439">
    <property type="entry name" value="ABC_transporter-like_ATP-bd"/>
</dbReference>
<comment type="caution">
    <text evidence="6">The sequence shown here is derived from an EMBL/GenBank/DDBJ whole genome shotgun (WGS) entry which is preliminary data.</text>
</comment>
<keyword evidence="2" id="KW-0547">Nucleotide-binding</keyword>
<evidence type="ECO:0000256" key="1">
    <source>
        <dbReference type="ARBA" id="ARBA00022737"/>
    </source>
</evidence>
<feature type="domain" description="ABC transporter" evidence="5">
    <location>
        <begin position="530"/>
        <end position="745"/>
    </location>
</feature>
<dbReference type="GO" id="GO:0016887">
    <property type="term" value="F:ATP hydrolysis activity"/>
    <property type="evidence" value="ECO:0007669"/>
    <property type="project" value="InterPro"/>
</dbReference>
<sequence>MEAEIRAVLPNIDPVLSDYSVGYLTHASTAWSDEENEAQISPLNEAASTITELLLSASGGTTAAQEEKIKQLVEKWVDKYAEANGGERRGPFAIRRLDQTIQVSSQRNMSSTLAVAGGAVDLESANVRKVESKVDRKKLEKAERKIAAKQQKKTFKTVEYEASRLLDQSEDAQSYEEFYMAVNPLQLGSSGANKTKDIKLDNIDVSIGANRILTDTTLTLAYGHRYGLVGNNGVGKSTLLRALSRREVAIPTHISILHVEQEITGDDTPAIQAVLDADVWRKVLMREQEDLINRLAELEVERAPLADTSADAAKLDLEKETMDTKLGDVQAKLAEMESDKAESRAASILAGLGFSPERQQFATKTFSGGWRMRLALARALFCEPDLLLLDEPSNMLDVPSITFLSNYLQDYPSTVLVVSHDRAFLNEVATDIVHQHSQRLDYYRGANFESFYATREERKKVAKREYEKQMAERAHLQAFIDKFRYNAAKSSEAQSRIKKLEKMPVLEPPEKEYDVKFQFPEVEKLSPPIIQMSGVSFGYTPDKPLLSNVDLDVQLDSRIGIVGPNGAGKTTVLKLLISNLEASKGLVTSHPRLRIGFFAQHHVDSLDLTMSAVSFMAKAYPGKTDEEYRRQLGAFGITGTTGLQKMVQLSGGQKSRVAFACLALTQPHILVLDEPSNHLDIEAMDALAEALNEFQGGVLMVSHDVTMLQSVCTSLWVCDGGTVEKFDGTVQQYKKKIAAQADAAGVVKAH</sequence>
<gene>
    <name evidence="6" type="ORF">Triagg1_10407</name>
</gene>
<dbReference type="Pfam" id="PF00005">
    <property type="entry name" value="ABC_tran"/>
    <property type="match status" value="2"/>
</dbReference>
<dbReference type="InterPro" id="IPR050611">
    <property type="entry name" value="ABCF"/>
</dbReference>
<dbReference type="SUPFAM" id="SSF52540">
    <property type="entry name" value="P-loop containing nucleoside triphosphate hydrolases"/>
    <property type="match status" value="2"/>
</dbReference>
<keyword evidence="1" id="KW-0677">Repeat</keyword>
<dbReference type="Pfam" id="PF12848">
    <property type="entry name" value="ABC_tran_Xtn"/>
    <property type="match status" value="1"/>
</dbReference>
<dbReference type="PANTHER" id="PTHR19211">
    <property type="entry name" value="ATP-BINDING TRANSPORT PROTEIN-RELATED"/>
    <property type="match status" value="1"/>
</dbReference>
<dbReference type="SMART" id="SM00382">
    <property type="entry name" value="AAA"/>
    <property type="match status" value="2"/>
</dbReference>
<dbReference type="GO" id="GO:0005524">
    <property type="term" value="F:ATP binding"/>
    <property type="evidence" value="ECO:0007669"/>
    <property type="project" value="UniProtKB-KW"/>
</dbReference>
<protein>
    <recommendedName>
        <fullName evidence="5">ABC transporter domain-containing protein</fullName>
    </recommendedName>
</protein>
<evidence type="ECO:0000256" key="3">
    <source>
        <dbReference type="ARBA" id="ARBA00022840"/>
    </source>
</evidence>
<dbReference type="FunFam" id="3.40.50.300:FF:000104">
    <property type="entry name" value="ATP-binding cassette sub-family F member 3"/>
    <property type="match status" value="1"/>
</dbReference>